<dbReference type="InterPro" id="IPR047272">
    <property type="entry name" value="S49_SppA_C"/>
</dbReference>
<dbReference type="PANTHER" id="PTHR42987:SF7">
    <property type="entry name" value="SIGNAL PEPTIDE PEPTIDASE SPPA-RELATED"/>
    <property type="match status" value="1"/>
</dbReference>
<dbReference type="InterPro" id="IPR029045">
    <property type="entry name" value="ClpP/crotonase-like_dom_sf"/>
</dbReference>
<accession>A0A429XAQ4</accession>
<evidence type="ECO:0000313" key="6">
    <source>
        <dbReference type="EMBL" id="RST60442.1"/>
    </source>
</evidence>
<reference evidence="6 7" key="1">
    <citation type="submission" date="2018-12" db="EMBL/GenBank/DDBJ databases">
        <authorList>
            <person name="Sun L."/>
            <person name="Chen Z."/>
        </authorList>
    </citation>
    <scope>NUCLEOTIDE SEQUENCE [LARGE SCALE GENOMIC DNA]</scope>
    <source>
        <strain evidence="6 7">LMG 29736</strain>
    </source>
</reference>
<dbReference type="NCBIfam" id="TIGR00706">
    <property type="entry name" value="SppA_dom"/>
    <property type="match status" value="1"/>
</dbReference>
<dbReference type="PANTHER" id="PTHR42987">
    <property type="entry name" value="PEPTIDASE S49"/>
    <property type="match status" value="1"/>
</dbReference>
<sequence length="334" mass="37025">MNGKRWAALGIAAGVFFFSIIVNMASAFIFEDFSKMFKENMFTDEAFSEEVIDSGNPLKRIAVLEVDGVIQDTGDARSYLSSPGYSHRDFMEQLNQVKEDSSIKGIVLRVNSPGGGTNESAEIRHKIVEIQKETKKPVYVSMGSMAASGGYYISAPADKIFASTETLTGSLGVIMQGVNYSGLTDKIGIDFMTIKSGKYKDIMSGHRKMTAEEVDILESMLTNSYNEFVRIIAEGRDMKEDQVRKIADGRVYDGRQAKELDLIDDFGYTEDVIEAMKKDFKIKDAEVFKYSSTPGLGSLFSMTAQKFSGGSEMGELVNMLSQPNSPRMMYLYAQ</sequence>
<keyword evidence="2" id="KW-0645">Protease</keyword>
<dbReference type="Proteomes" id="UP000287296">
    <property type="component" value="Unassembled WGS sequence"/>
</dbReference>
<dbReference type="AlphaFoldDB" id="A0A429XAQ4"/>
<dbReference type="SUPFAM" id="SSF52096">
    <property type="entry name" value="ClpP/crotonase"/>
    <property type="match status" value="1"/>
</dbReference>
<comment type="caution">
    <text evidence="6">The sequence shown here is derived from an EMBL/GenBank/DDBJ whole genome shotgun (WGS) entry which is preliminary data.</text>
</comment>
<dbReference type="Pfam" id="PF01343">
    <property type="entry name" value="Peptidase_S49"/>
    <property type="match status" value="1"/>
</dbReference>
<dbReference type="CDD" id="cd07023">
    <property type="entry name" value="S49_Sppa_N_C"/>
    <property type="match status" value="1"/>
</dbReference>
<protein>
    <submittedName>
        <fullName evidence="6">Signal peptide peptidase SppA</fullName>
    </submittedName>
</protein>
<dbReference type="GO" id="GO:0006508">
    <property type="term" value="P:proteolysis"/>
    <property type="evidence" value="ECO:0007669"/>
    <property type="project" value="UniProtKB-KW"/>
</dbReference>
<dbReference type="EMBL" id="QYTW02000004">
    <property type="protein sequence ID" value="RST60442.1"/>
    <property type="molecule type" value="Genomic_DNA"/>
</dbReference>
<feature type="domain" description="Peptidase S49" evidence="5">
    <location>
        <begin position="131"/>
        <end position="282"/>
    </location>
</feature>
<keyword evidence="3" id="KW-0378">Hydrolase</keyword>
<dbReference type="InterPro" id="IPR004635">
    <property type="entry name" value="Pept_S49_SppA"/>
</dbReference>
<name>A0A429XAQ4_SIMTE</name>
<dbReference type="Gene3D" id="3.90.226.10">
    <property type="entry name" value="2-enoyl-CoA Hydratase, Chain A, domain 1"/>
    <property type="match status" value="2"/>
</dbReference>
<gene>
    <name evidence="6" type="primary">sppA</name>
    <name evidence="6" type="ORF">D5F11_006280</name>
</gene>
<evidence type="ECO:0000313" key="7">
    <source>
        <dbReference type="Proteomes" id="UP000287296"/>
    </source>
</evidence>
<dbReference type="GO" id="GO:0008236">
    <property type="term" value="F:serine-type peptidase activity"/>
    <property type="evidence" value="ECO:0007669"/>
    <property type="project" value="UniProtKB-KW"/>
</dbReference>
<comment type="similarity">
    <text evidence="1">Belongs to the peptidase S49 family.</text>
</comment>
<evidence type="ECO:0000256" key="3">
    <source>
        <dbReference type="ARBA" id="ARBA00022801"/>
    </source>
</evidence>
<dbReference type="InterPro" id="IPR002142">
    <property type="entry name" value="Peptidase_S49"/>
</dbReference>
<organism evidence="6 7">
    <name type="scientific">Siminovitchia terrae</name>
    <name type="common">Bacillus terrae</name>
    <dbReference type="NCBI Taxonomy" id="1914933"/>
    <lineage>
        <taxon>Bacteria</taxon>
        <taxon>Bacillati</taxon>
        <taxon>Bacillota</taxon>
        <taxon>Bacilli</taxon>
        <taxon>Bacillales</taxon>
        <taxon>Bacillaceae</taxon>
        <taxon>Siminovitchia</taxon>
    </lineage>
</organism>
<evidence type="ECO:0000256" key="4">
    <source>
        <dbReference type="ARBA" id="ARBA00022825"/>
    </source>
</evidence>
<evidence type="ECO:0000256" key="2">
    <source>
        <dbReference type="ARBA" id="ARBA00022670"/>
    </source>
</evidence>
<keyword evidence="4" id="KW-0720">Serine protease</keyword>
<dbReference type="OrthoDB" id="9764363at2"/>
<evidence type="ECO:0000259" key="5">
    <source>
        <dbReference type="Pfam" id="PF01343"/>
    </source>
</evidence>
<dbReference type="RefSeq" id="WP_120115473.1">
    <property type="nucleotide sequence ID" value="NZ_DAMDJW010000278.1"/>
</dbReference>
<proteinExistence type="inferred from homology"/>
<evidence type="ECO:0000256" key="1">
    <source>
        <dbReference type="ARBA" id="ARBA00008683"/>
    </source>
</evidence>